<dbReference type="Pfam" id="PF07980">
    <property type="entry name" value="SusD_RagB"/>
    <property type="match status" value="1"/>
</dbReference>
<dbReference type="EMBL" id="CP060723">
    <property type="protein sequence ID" value="QNN41112.1"/>
    <property type="molecule type" value="Genomic_DNA"/>
</dbReference>
<keyword evidence="3" id="KW-0732">Signal</keyword>
<proteinExistence type="inferred from homology"/>
<evidence type="ECO:0000256" key="2">
    <source>
        <dbReference type="ARBA" id="ARBA00006275"/>
    </source>
</evidence>
<sequence length="527" mass="57737">MKTKIKYILALVIGAQLLNSCKKDLDVNFQERILVDNYYKSPADALAALISVYDRFGYQDGGLYDKVAIMDVAGDDQLAGGGSSTDINALQVISNYTLTPAIGPQTYLWNKGYAGIYRANILLSRIDAISMDATTKARYTAEAKTLRALFYFDLVRFFKNIPLLTAEVPVSEMYNVTQVPQEDVYAFIEKELVAAIPGLPNTVPAATEGGRLTKGAAQALLGKVYLWEKKYQLAADQFAIVNGPTPGQANPTYGYKLLPNFADLWKVSNKFNSESILEIVHTGASLGNWNDAGATEGNLLNIITGPRGYNPNAAAPDYYSGYSFLVFTKAFFDFIHFDPRNGATVANLDSLEKNYIIGNYDGNGPAGSGNKRPGYTPGYNNTGYFLGKFIARQSNKTTIGTNFDLNFSQDIYEIRLADTYLLEAESIMNATPGAVGTGSRAYQLLNAVRARVGLNPVAVTQDNIEKERRLELAGEGHRWLDLIRWGKAATVLASKGFVAGKNEIFPIPINELNNTKLLQSKEWGGTK</sequence>
<reference evidence="8 9" key="1">
    <citation type="submission" date="2020-08" db="EMBL/GenBank/DDBJ databases">
        <title>Genome sequence of Pedobacter roseus KACC 11594T.</title>
        <authorList>
            <person name="Hyun D.-W."/>
            <person name="Bae J.-W."/>
        </authorList>
    </citation>
    <scope>NUCLEOTIDE SEQUENCE [LARGE SCALE GENOMIC DNA]</scope>
    <source>
        <strain evidence="8 9">KACC 11594</strain>
    </source>
</reference>
<keyword evidence="9" id="KW-1185">Reference proteome</keyword>
<dbReference type="InterPro" id="IPR033985">
    <property type="entry name" value="SusD-like_N"/>
</dbReference>
<dbReference type="Proteomes" id="UP000515806">
    <property type="component" value="Chromosome"/>
</dbReference>
<dbReference type="KEGG" id="proe:H9L23_18600"/>
<name>A0A7G9QCN7_9SPHI</name>
<dbReference type="SUPFAM" id="SSF48452">
    <property type="entry name" value="TPR-like"/>
    <property type="match status" value="1"/>
</dbReference>
<evidence type="ECO:0000256" key="4">
    <source>
        <dbReference type="ARBA" id="ARBA00023136"/>
    </source>
</evidence>
<dbReference type="InterPro" id="IPR011990">
    <property type="entry name" value="TPR-like_helical_dom_sf"/>
</dbReference>
<dbReference type="CDD" id="cd08977">
    <property type="entry name" value="SusD"/>
    <property type="match status" value="1"/>
</dbReference>
<protein>
    <submittedName>
        <fullName evidence="8">RagB/SusD family nutrient uptake outer membrane protein</fullName>
    </submittedName>
</protein>
<evidence type="ECO:0000313" key="9">
    <source>
        <dbReference type="Proteomes" id="UP000515806"/>
    </source>
</evidence>
<dbReference type="AlphaFoldDB" id="A0A7G9QCN7"/>
<evidence type="ECO:0000256" key="3">
    <source>
        <dbReference type="ARBA" id="ARBA00022729"/>
    </source>
</evidence>
<keyword evidence="4" id="KW-0472">Membrane</keyword>
<organism evidence="8 9">
    <name type="scientific">Pedobacter roseus</name>
    <dbReference type="NCBI Taxonomy" id="336820"/>
    <lineage>
        <taxon>Bacteria</taxon>
        <taxon>Pseudomonadati</taxon>
        <taxon>Bacteroidota</taxon>
        <taxon>Sphingobacteriia</taxon>
        <taxon>Sphingobacteriales</taxon>
        <taxon>Sphingobacteriaceae</taxon>
        <taxon>Pedobacter</taxon>
    </lineage>
</organism>
<dbReference type="Gene3D" id="1.25.40.390">
    <property type="match status" value="1"/>
</dbReference>
<keyword evidence="5" id="KW-0998">Cell outer membrane</keyword>
<evidence type="ECO:0000256" key="1">
    <source>
        <dbReference type="ARBA" id="ARBA00004442"/>
    </source>
</evidence>
<feature type="domain" description="SusD-like N-terminal" evidence="7">
    <location>
        <begin position="102"/>
        <end position="226"/>
    </location>
</feature>
<feature type="domain" description="RagB/SusD" evidence="6">
    <location>
        <begin position="336"/>
        <end position="490"/>
    </location>
</feature>
<dbReference type="InterPro" id="IPR012944">
    <property type="entry name" value="SusD_RagB_dom"/>
</dbReference>
<comment type="subcellular location">
    <subcellularLocation>
        <location evidence="1">Cell outer membrane</location>
    </subcellularLocation>
</comment>
<comment type="similarity">
    <text evidence="2">Belongs to the SusD family.</text>
</comment>
<dbReference type="RefSeq" id="WP_187591755.1">
    <property type="nucleotide sequence ID" value="NZ_CP060723.1"/>
</dbReference>
<evidence type="ECO:0000256" key="5">
    <source>
        <dbReference type="ARBA" id="ARBA00023237"/>
    </source>
</evidence>
<evidence type="ECO:0000259" key="7">
    <source>
        <dbReference type="Pfam" id="PF14322"/>
    </source>
</evidence>
<evidence type="ECO:0000259" key="6">
    <source>
        <dbReference type="Pfam" id="PF07980"/>
    </source>
</evidence>
<gene>
    <name evidence="8" type="ORF">H9L23_18600</name>
</gene>
<accession>A0A7G9QCN7</accession>
<evidence type="ECO:0000313" key="8">
    <source>
        <dbReference type="EMBL" id="QNN41112.1"/>
    </source>
</evidence>
<dbReference type="Pfam" id="PF14322">
    <property type="entry name" value="SusD-like_3"/>
    <property type="match status" value="1"/>
</dbReference>
<dbReference type="GO" id="GO:0009279">
    <property type="term" value="C:cell outer membrane"/>
    <property type="evidence" value="ECO:0007669"/>
    <property type="project" value="UniProtKB-SubCell"/>
</dbReference>